<comment type="similarity">
    <text evidence="1">Belongs to the complex I NDUFA9 subunit family.</text>
</comment>
<protein>
    <recommendedName>
        <fullName evidence="2">NADH dehydrogenase [ubiquinone] 1 alpha subcomplex subunit 9, mitochondrial</fullName>
    </recommendedName>
    <alternativeName>
        <fullName evidence="4">Complex I-39kD</fullName>
    </alternativeName>
    <alternativeName>
        <fullName evidence="3">NADH-ubiquinone oxidoreductase 39 kDa subunit</fullName>
    </alternativeName>
</protein>
<dbReference type="SUPFAM" id="SSF51735">
    <property type="entry name" value="NAD(P)-binding Rossmann-fold domains"/>
    <property type="match status" value="1"/>
</dbReference>
<dbReference type="HOGENOM" id="CLU_007383_6_4_1"/>
<dbReference type="eggNOG" id="KOG2865">
    <property type="taxonomic scope" value="Eukaryota"/>
</dbReference>
<accession>T1JE21</accession>
<comment type="subunit">
    <text evidence="5">Complex I is composed of 45 different subunits. This a component of the hydrophobic protein fraction. Interacts with BLOC1S1. Interacts with SLC2A4. Interacts with CLOCK. Interacts with RAB5IF.</text>
</comment>
<evidence type="ECO:0000256" key="5">
    <source>
        <dbReference type="ARBA" id="ARBA00046455"/>
    </source>
</evidence>
<dbReference type="InterPro" id="IPR036291">
    <property type="entry name" value="NAD(P)-bd_dom_sf"/>
</dbReference>
<dbReference type="Proteomes" id="UP000014500">
    <property type="component" value="Unassembled WGS sequence"/>
</dbReference>
<evidence type="ECO:0000256" key="2">
    <source>
        <dbReference type="ARBA" id="ARBA00040720"/>
    </source>
</evidence>
<dbReference type="EnsemblMetazoa" id="SMAR012057-RA">
    <property type="protein sequence ID" value="SMAR012057-PA"/>
    <property type="gene ID" value="SMAR012057"/>
</dbReference>
<dbReference type="InterPro" id="IPR051207">
    <property type="entry name" value="ComplexI_NDUFA9_subunit"/>
</dbReference>
<dbReference type="EMBL" id="JH432114">
    <property type="status" value="NOT_ANNOTATED_CDS"/>
    <property type="molecule type" value="Genomic_DNA"/>
</dbReference>
<evidence type="ECO:0000256" key="4">
    <source>
        <dbReference type="ARBA" id="ARBA00043145"/>
    </source>
</evidence>
<name>T1JE21_STRMM</name>
<proteinExistence type="inferred from homology"/>
<dbReference type="CDD" id="cd05271">
    <property type="entry name" value="NDUFA9_like_SDR_a"/>
    <property type="match status" value="1"/>
</dbReference>
<organism evidence="7 8">
    <name type="scientific">Strigamia maritima</name>
    <name type="common">European centipede</name>
    <name type="synonym">Geophilus maritimus</name>
    <dbReference type="NCBI Taxonomy" id="126957"/>
    <lineage>
        <taxon>Eukaryota</taxon>
        <taxon>Metazoa</taxon>
        <taxon>Ecdysozoa</taxon>
        <taxon>Arthropoda</taxon>
        <taxon>Myriapoda</taxon>
        <taxon>Chilopoda</taxon>
        <taxon>Pleurostigmophora</taxon>
        <taxon>Geophilomorpha</taxon>
        <taxon>Linotaeniidae</taxon>
        <taxon>Strigamia</taxon>
    </lineage>
</organism>
<dbReference type="OMA" id="DMKYDPI"/>
<evidence type="ECO:0000256" key="3">
    <source>
        <dbReference type="ARBA" id="ARBA00042000"/>
    </source>
</evidence>
<reference evidence="8" key="1">
    <citation type="submission" date="2011-05" db="EMBL/GenBank/DDBJ databases">
        <authorList>
            <person name="Richards S.R."/>
            <person name="Qu J."/>
            <person name="Jiang H."/>
            <person name="Jhangiani S.N."/>
            <person name="Agravi P."/>
            <person name="Goodspeed R."/>
            <person name="Gross S."/>
            <person name="Mandapat C."/>
            <person name="Jackson L."/>
            <person name="Mathew T."/>
            <person name="Pu L."/>
            <person name="Thornton R."/>
            <person name="Saada N."/>
            <person name="Wilczek-Boney K.B."/>
            <person name="Lee S."/>
            <person name="Kovar C."/>
            <person name="Wu Y."/>
            <person name="Scherer S.E."/>
            <person name="Worley K.C."/>
            <person name="Muzny D.M."/>
            <person name="Gibbs R."/>
        </authorList>
    </citation>
    <scope>NUCLEOTIDE SEQUENCE</scope>
    <source>
        <strain evidence="8">Brora</strain>
    </source>
</reference>
<dbReference type="PhylomeDB" id="T1JE21"/>
<dbReference type="GO" id="GO:0044877">
    <property type="term" value="F:protein-containing complex binding"/>
    <property type="evidence" value="ECO:0007669"/>
    <property type="project" value="TreeGrafter"/>
</dbReference>
<evidence type="ECO:0000256" key="1">
    <source>
        <dbReference type="ARBA" id="ARBA00038501"/>
    </source>
</evidence>
<dbReference type="PANTHER" id="PTHR12126">
    <property type="entry name" value="NADH-UBIQUINONE OXIDOREDUCTASE 39 KDA SUBUNIT-RELATED"/>
    <property type="match status" value="1"/>
</dbReference>
<dbReference type="Gene3D" id="3.40.50.720">
    <property type="entry name" value="NAD(P)-binding Rossmann-like Domain"/>
    <property type="match status" value="1"/>
</dbReference>
<dbReference type="InterPro" id="IPR001509">
    <property type="entry name" value="Epimerase_deHydtase"/>
</dbReference>
<evidence type="ECO:0000259" key="6">
    <source>
        <dbReference type="Pfam" id="PF01370"/>
    </source>
</evidence>
<dbReference type="GO" id="GO:0005739">
    <property type="term" value="C:mitochondrion"/>
    <property type="evidence" value="ECO:0007669"/>
    <property type="project" value="TreeGrafter"/>
</dbReference>
<dbReference type="AlphaFoldDB" id="T1JE21"/>
<evidence type="ECO:0000313" key="8">
    <source>
        <dbReference type="Proteomes" id="UP000014500"/>
    </source>
</evidence>
<feature type="domain" description="NAD-dependent epimerase/dehydratase" evidence="6">
    <location>
        <begin position="68"/>
        <end position="275"/>
    </location>
</feature>
<dbReference type="STRING" id="126957.T1JE21"/>
<sequence>MATIAIGRCLPVFTRSQILSCVRVTGTIVPNRNYNGVGELETEIDDPVFSKLKRGKGGRSSFNGIVATVFGATGFLARHLINKLGKQGTQIIVPYRGDSYDVLRLKLTGDLGQVLFVPFNLKDENSIAKAMKYSNVVVNLIGRDFETKNYTYNNVHVDGARSIARMASQTGVKKLIHVSSMNVAESAPGVILNGGSKFLSSKYLGELAVREEFPDATIIRPAEIFGQGDRYLRYYASVYRKEGSFIPMWNKGEGIFKQPVFVSDVAKGIVNAIFDKTAVGRTYQGIGPRLYELRDLIEWYYKLMRKDKENYYYIVNMKYIPSFRLRVSFVNKFAPSMPTLIWDKMEREHTTDEIDPFLPTLVDLGVNPTLLEDQAPWELRPYRAYNYYQPELGEFPDPEPPKYVDPYAL</sequence>
<dbReference type="Pfam" id="PF01370">
    <property type="entry name" value="Epimerase"/>
    <property type="match status" value="1"/>
</dbReference>
<evidence type="ECO:0000313" key="7">
    <source>
        <dbReference type="EnsemblMetazoa" id="SMAR012057-PA"/>
    </source>
</evidence>
<keyword evidence="8" id="KW-1185">Reference proteome</keyword>
<reference evidence="7" key="2">
    <citation type="submission" date="2015-02" db="UniProtKB">
        <authorList>
            <consortium name="EnsemblMetazoa"/>
        </authorList>
    </citation>
    <scope>IDENTIFICATION</scope>
</reference>
<dbReference type="PANTHER" id="PTHR12126:SF11">
    <property type="entry name" value="NADH DEHYDROGENASE [UBIQUINONE] 1 ALPHA SUBCOMPLEX SUBUNIT 9, MITOCHONDRIAL"/>
    <property type="match status" value="1"/>
</dbReference>